<feature type="transmembrane region" description="Helical" evidence="1">
    <location>
        <begin position="192"/>
        <end position="213"/>
    </location>
</feature>
<proteinExistence type="predicted"/>
<evidence type="ECO:0000313" key="3">
    <source>
        <dbReference type="EMBL" id="MDB0579989.1"/>
    </source>
</evidence>
<evidence type="ECO:0000313" key="4">
    <source>
        <dbReference type="Proteomes" id="UP000031546"/>
    </source>
</evidence>
<name>A0A0C2DMK8_9STAP</name>
<dbReference type="InterPro" id="IPR007163">
    <property type="entry name" value="VCA0040-like"/>
</dbReference>
<feature type="transmembrane region" description="Helical" evidence="1">
    <location>
        <begin position="53"/>
        <end position="74"/>
    </location>
</feature>
<dbReference type="EMBL" id="JABEVU030000001">
    <property type="protein sequence ID" value="MDB0579989.1"/>
    <property type="molecule type" value="Genomic_DNA"/>
</dbReference>
<feature type="transmembrane region" description="Helical" evidence="1">
    <location>
        <begin position="115"/>
        <end position="131"/>
    </location>
</feature>
<comment type="caution">
    <text evidence="2">The sequence shown here is derived from an EMBL/GenBank/DDBJ whole genome shotgun (WGS) entry which is preliminary data.</text>
</comment>
<evidence type="ECO:0000313" key="2">
    <source>
        <dbReference type="EMBL" id="KIH71258.1"/>
    </source>
</evidence>
<dbReference type="Proteomes" id="UP000527860">
    <property type="component" value="Unassembled WGS sequence"/>
</dbReference>
<dbReference type="Proteomes" id="UP000031546">
    <property type="component" value="Unassembled WGS sequence"/>
</dbReference>
<keyword evidence="5" id="KW-1185">Reference proteome</keyword>
<reference evidence="3" key="2">
    <citation type="submission" date="2020-04" db="EMBL/GenBank/DDBJ databases">
        <authorList>
            <person name="Tanveer F."/>
            <person name="Xie Y."/>
            <person name="Shinwari Z.K."/>
        </authorList>
    </citation>
    <scope>NUCLEOTIDE SEQUENCE</scope>
    <source>
        <strain evidence="3">MOSEL-ME25</strain>
    </source>
</reference>
<dbReference type="STRING" id="45670.SN16_04240"/>
<organism evidence="2 4">
    <name type="scientific">Salinicoccus roseus</name>
    <dbReference type="NCBI Taxonomy" id="45670"/>
    <lineage>
        <taxon>Bacteria</taxon>
        <taxon>Bacillati</taxon>
        <taxon>Bacillota</taxon>
        <taxon>Bacilli</taxon>
        <taxon>Bacillales</taxon>
        <taxon>Staphylococcaceae</taxon>
        <taxon>Salinicoccus</taxon>
    </lineage>
</organism>
<sequence length="280" mass="30647">MVKWVNIFKGFLMGICELIPGVSSGTMALLLGIYDQFLGAISKIVSKHYRKAIIFLLPLVVGMGIAILTLSNLIDYLLRNHMVPTHWFFIGLVIGVVPMMLRISNYRVEFRAGHYIILFMAVALLFVMGMSRGEEQVINDVAITFPLLVKLFFSGILASTTMLLPGISGSLVLLILGSYSIVIYAVSELTSFNLGILPILIAVGSGIVLGLLVASRIIQYMLRHFTYLTYALILGLVIGSVFAIYPGLPDTALSWTVTVLSAILGFAISWYMGADNEDTI</sequence>
<feature type="transmembrane region" description="Helical" evidence="1">
    <location>
        <begin position="164"/>
        <end position="186"/>
    </location>
</feature>
<accession>A0A0C2DMK8</accession>
<dbReference type="Pfam" id="PF04018">
    <property type="entry name" value="VCA0040-like"/>
    <property type="match status" value="1"/>
</dbReference>
<keyword evidence="1" id="KW-0812">Transmembrane</keyword>
<reference evidence="3" key="3">
    <citation type="submission" date="2022-12" db="EMBL/GenBank/DDBJ databases">
        <title>Genome analysis and biological profiling of marine Salinicoccus roseus MOSEL-ME25.</title>
        <authorList>
            <person name="Mirza F.T."/>
            <person name="Xie Y."/>
            <person name="Shinwari Z.K."/>
        </authorList>
    </citation>
    <scope>NUCLEOTIDE SEQUENCE</scope>
    <source>
        <strain evidence="3">MOSEL-ME25</strain>
    </source>
</reference>
<feature type="transmembrane region" description="Helical" evidence="1">
    <location>
        <begin position="86"/>
        <end position="103"/>
    </location>
</feature>
<keyword evidence="1" id="KW-0472">Membrane</keyword>
<feature type="transmembrane region" description="Helical" evidence="1">
    <location>
        <begin position="12"/>
        <end position="33"/>
    </location>
</feature>
<keyword evidence="1" id="KW-1133">Transmembrane helix</keyword>
<dbReference type="AlphaFoldDB" id="A0A0C2DMK8"/>
<feature type="transmembrane region" description="Helical" evidence="1">
    <location>
        <begin position="137"/>
        <end position="157"/>
    </location>
</feature>
<dbReference type="PANTHER" id="PTHR37308">
    <property type="entry name" value="INTEGRAL MEMBRANE PROTEIN"/>
    <property type="match status" value="1"/>
</dbReference>
<evidence type="ECO:0000313" key="5">
    <source>
        <dbReference type="Proteomes" id="UP000527860"/>
    </source>
</evidence>
<evidence type="ECO:0000256" key="1">
    <source>
        <dbReference type="SAM" id="Phobius"/>
    </source>
</evidence>
<dbReference type="RefSeq" id="WP_040105369.1">
    <property type="nucleotide sequence ID" value="NZ_JABEVU030000001.1"/>
</dbReference>
<dbReference type="PANTHER" id="PTHR37308:SF1">
    <property type="entry name" value="POLYPRENYL-PHOSPHATE TRANSPORTER"/>
    <property type="match status" value="1"/>
</dbReference>
<feature type="transmembrane region" description="Helical" evidence="1">
    <location>
        <begin position="225"/>
        <end position="246"/>
    </location>
</feature>
<dbReference type="GeneID" id="77844753"/>
<reference evidence="2 4" key="1">
    <citation type="submission" date="2015-01" db="EMBL/GenBank/DDBJ databases">
        <title>Genome sequences of high lactate-tolerant strain Salinicoccus roseus W12 with industrial interest.</title>
        <authorList>
            <person name="Wang H."/>
            <person name="Yu B."/>
        </authorList>
    </citation>
    <scope>NUCLEOTIDE SEQUENCE [LARGE SCALE GENOMIC DNA]</scope>
    <source>
        <strain evidence="2 4">W12</strain>
    </source>
</reference>
<dbReference type="OrthoDB" id="9793746at2"/>
<feature type="transmembrane region" description="Helical" evidence="1">
    <location>
        <begin position="252"/>
        <end position="272"/>
    </location>
</feature>
<protein>
    <submittedName>
        <fullName evidence="3">DUF368 domain-containing protein</fullName>
    </submittedName>
    <submittedName>
        <fullName evidence="2">Membrane protein</fullName>
    </submittedName>
</protein>
<dbReference type="EMBL" id="JXII01000003">
    <property type="protein sequence ID" value="KIH71258.1"/>
    <property type="molecule type" value="Genomic_DNA"/>
</dbReference>
<gene>
    <name evidence="3" type="ORF">F7P68_0005570</name>
    <name evidence="2" type="ORF">SN16_04240</name>
</gene>